<dbReference type="InterPro" id="IPR001031">
    <property type="entry name" value="Thioesterase"/>
</dbReference>
<dbReference type="EMBL" id="BAAAQD010000022">
    <property type="protein sequence ID" value="GAA1551471.1"/>
    <property type="molecule type" value="Genomic_DNA"/>
</dbReference>
<accession>A0ABP4N146</accession>
<dbReference type="InterPro" id="IPR029058">
    <property type="entry name" value="AB_hydrolase_fold"/>
</dbReference>
<evidence type="ECO:0000256" key="1">
    <source>
        <dbReference type="ARBA" id="ARBA00007169"/>
    </source>
</evidence>
<dbReference type="SUPFAM" id="SSF53474">
    <property type="entry name" value="alpha/beta-Hydrolases"/>
    <property type="match status" value="1"/>
</dbReference>
<proteinExistence type="inferred from homology"/>
<protein>
    <submittedName>
        <fullName evidence="4">Alpha/beta fold hydrolase</fullName>
    </submittedName>
</protein>
<evidence type="ECO:0000256" key="2">
    <source>
        <dbReference type="ARBA" id="ARBA00022801"/>
    </source>
</evidence>
<dbReference type="PANTHER" id="PTHR11487:SF0">
    <property type="entry name" value="S-ACYL FATTY ACID SYNTHASE THIOESTERASE, MEDIUM CHAIN"/>
    <property type="match status" value="1"/>
</dbReference>
<dbReference type="Pfam" id="PF00975">
    <property type="entry name" value="Thioesterase"/>
    <property type="match status" value="1"/>
</dbReference>
<dbReference type="Proteomes" id="UP001501470">
    <property type="component" value="Unassembled WGS sequence"/>
</dbReference>
<comment type="caution">
    <text evidence="4">The sequence shown here is derived from an EMBL/GenBank/DDBJ whole genome shotgun (WGS) entry which is preliminary data.</text>
</comment>
<evidence type="ECO:0000259" key="3">
    <source>
        <dbReference type="SMART" id="SM00824"/>
    </source>
</evidence>
<dbReference type="RefSeq" id="WP_344509494.1">
    <property type="nucleotide sequence ID" value="NZ_BAAAQD010000022.1"/>
</dbReference>
<dbReference type="GO" id="GO:0016787">
    <property type="term" value="F:hydrolase activity"/>
    <property type="evidence" value="ECO:0007669"/>
    <property type="project" value="UniProtKB-KW"/>
</dbReference>
<keyword evidence="5" id="KW-1185">Reference proteome</keyword>
<evidence type="ECO:0000313" key="5">
    <source>
        <dbReference type="Proteomes" id="UP001501470"/>
    </source>
</evidence>
<dbReference type="SMART" id="SM00824">
    <property type="entry name" value="PKS_TE"/>
    <property type="match status" value="1"/>
</dbReference>
<evidence type="ECO:0000313" key="4">
    <source>
        <dbReference type="EMBL" id="GAA1551471.1"/>
    </source>
</evidence>
<dbReference type="PANTHER" id="PTHR11487">
    <property type="entry name" value="THIOESTERASE"/>
    <property type="match status" value="1"/>
</dbReference>
<dbReference type="InterPro" id="IPR012223">
    <property type="entry name" value="TEII"/>
</dbReference>
<dbReference type="Gene3D" id="3.40.50.1820">
    <property type="entry name" value="alpha/beta hydrolase"/>
    <property type="match status" value="1"/>
</dbReference>
<name>A0ABP4N146_9ACTN</name>
<gene>
    <name evidence="4" type="ORF">GCM10009827_085080</name>
</gene>
<comment type="similarity">
    <text evidence="1">Belongs to the thioesterase family.</text>
</comment>
<reference evidence="5" key="1">
    <citation type="journal article" date="2019" name="Int. J. Syst. Evol. Microbiol.">
        <title>The Global Catalogue of Microorganisms (GCM) 10K type strain sequencing project: providing services to taxonomists for standard genome sequencing and annotation.</title>
        <authorList>
            <consortium name="The Broad Institute Genomics Platform"/>
            <consortium name="The Broad Institute Genome Sequencing Center for Infectious Disease"/>
            <person name="Wu L."/>
            <person name="Ma J."/>
        </authorList>
    </citation>
    <scope>NUCLEOTIDE SEQUENCE [LARGE SCALE GENOMIC DNA]</scope>
    <source>
        <strain evidence="5">JCM 15933</strain>
    </source>
</reference>
<sequence>MTTATVTFTADSQWVRRVPREGARLRLVCLPFAGGGASVYQGMAALLPSWIEVLAVQPPGHEDRSREPLPASIPGLVTACAIALRPYTTMPYALYGHCAGALLAHEVAHEMGRRFGTWPQRLIAAEQPAPQAPPPPAPLHLRSDEDLLASIRDRGGLPEAVAGNAQLLEFLLPVLRHDFALWENYRHRPRPPLPVPITTVRGTTGSVDETALAGWAEQTTAGRTGVTVEGGHYFIVGLTAAAAGGIAAALDGRTPP</sequence>
<keyword evidence="2 4" id="KW-0378">Hydrolase</keyword>
<dbReference type="InterPro" id="IPR020802">
    <property type="entry name" value="TesA-like"/>
</dbReference>
<organism evidence="4 5">
    <name type="scientific">Dactylosporangium maewongense</name>
    <dbReference type="NCBI Taxonomy" id="634393"/>
    <lineage>
        <taxon>Bacteria</taxon>
        <taxon>Bacillati</taxon>
        <taxon>Actinomycetota</taxon>
        <taxon>Actinomycetes</taxon>
        <taxon>Micromonosporales</taxon>
        <taxon>Micromonosporaceae</taxon>
        <taxon>Dactylosporangium</taxon>
    </lineage>
</organism>
<feature type="domain" description="Thioesterase TesA-like" evidence="3">
    <location>
        <begin position="28"/>
        <end position="254"/>
    </location>
</feature>